<evidence type="ECO:0000313" key="1">
    <source>
        <dbReference type="EMBL" id="TFK62116.1"/>
    </source>
</evidence>
<sequence length="301" mass="33723">MFFFKKQNNNLAHQGNAEPSAVLLYVTGTGTFLPFSGLHDSLVLDVRIPAHFKTHSHLRLEIADADRNNTNIKPRKVYQETPSERVDGPEVVLTVNRVIPINGTHLLLEIVELHTFHTNITLTKSAIPLMDILSILKQSDQEVVMYLIPNASKSVDTLLQQTVLSGSLIECLDRAEAAITLLSGLAGTLSPLHSTVQLILGLIKDVTFILQEQNLCYEKLSDLFEKMGSLFSYFQKIQKLKSFVHVQPVIHQILGHMKAALTIVLNDTRSNSLKQFFDFTIWSQQATKFSDLSSKFDKLLG</sequence>
<accession>A0ACD3A929</accession>
<protein>
    <submittedName>
        <fullName evidence="1">Uncharacterized protein</fullName>
    </submittedName>
</protein>
<feature type="non-terminal residue" evidence="1">
    <location>
        <position position="301"/>
    </location>
</feature>
<proteinExistence type="predicted"/>
<dbReference type="EMBL" id="ML208605">
    <property type="protein sequence ID" value="TFK62116.1"/>
    <property type="molecule type" value="Genomic_DNA"/>
</dbReference>
<organism evidence="1 2">
    <name type="scientific">Pluteus cervinus</name>
    <dbReference type="NCBI Taxonomy" id="181527"/>
    <lineage>
        <taxon>Eukaryota</taxon>
        <taxon>Fungi</taxon>
        <taxon>Dikarya</taxon>
        <taxon>Basidiomycota</taxon>
        <taxon>Agaricomycotina</taxon>
        <taxon>Agaricomycetes</taxon>
        <taxon>Agaricomycetidae</taxon>
        <taxon>Agaricales</taxon>
        <taxon>Pluteineae</taxon>
        <taxon>Pluteaceae</taxon>
        <taxon>Pluteus</taxon>
    </lineage>
</organism>
<reference evidence="1 2" key="1">
    <citation type="journal article" date="2019" name="Nat. Ecol. Evol.">
        <title>Megaphylogeny resolves global patterns of mushroom evolution.</title>
        <authorList>
            <person name="Varga T."/>
            <person name="Krizsan K."/>
            <person name="Foldi C."/>
            <person name="Dima B."/>
            <person name="Sanchez-Garcia M."/>
            <person name="Sanchez-Ramirez S."/>
            <person name="Szollosi G.J."/>
            <person name="Szarkandi J.G."/>
            <person name="Papp V."/>
            <person name="Albert L."/>
            <person name="Andreopoulos W."/>
            <person name="Angelini C."/>
            <person name="Antonin V."/>
            <person name="Barry K.W."/>
            <person name="Bougher N.L."/>
            <person name="Buchanan P."/>
            <person name="Buyck B."/>
            <person name="Bense V."/>
            <person name="Catcheside P."/>
            <person name="Chovatia M."/>
            <person name="Cooper J."/>
            <person name="Damon W."/>
            <person name="Desjardin D."/>
            <person name="Finy P."/>
            <person name="Geml J."/>
            <person name="Haridas S."/>
            <person name="Hughes K."/>
            <person name="Justo A."/>
            <person name="Karasinski D."/>
            <person name="Kautmanova I."/>
            <person name="Kiss B."/>
            <person name="Kocsube S."/>
            <person name="Kotiranta H."/>
            <person name="LaButti K.M."/>
            <person name="Lechner B.E."/>
            <person name="Liimatainen K."/>
            <person name="Lipzen A."/>
            <person name="Lukacs Z."/>
            <person name="Mihaltcheva S."/>
            <person name="Morgado L.N."/>
            <person name="Niskanen T."/>
            <person name="Noordeloos M.E."/>
            <person name="Ohm R.A."/>
            <person name="Ortiz-Santana B."/>
            <person name="Ovrebo C."/>
            <person name="Racz N."/>
            <person name="Riley R."/>
            <person name="Savchenko A."/>
            <person name="Shiryaev A."/>
            <person name="Soop K."/>
            <person name="Spirin V."/>
            <person name="Szebenyi C."/>
            <person name="Tomsovsky M."/>
            <person name="Tulloss R.E."/>
            <person name="Uehling J."/>
            <person name="Grigoriev I.V."/>
            <person name="Vagvolgyi C."/>
            <person name="Papp T."/>
            <person name="Martin F.M."/>
            <person name="Miettinen O."/>
            <person name="Hibbett D.S."/>
            <person name="Nagy L.G."/>
        </authorList>
    </citation>
    <scope>NUCLEOTIDE SEQUENCE [LARGE SCALE GENOMIC DNA]</scope>
    <source>
        <strain evidence="1 2">NL-1719</strain>
    </source>
</reference>
<evidence type="ECO:0000313" key="2">
    <source>
        <dbReference type="Proteomes" id="UP000308600"/>
    </source>
</evidence>
<dbReference type="Proteomes" id="UP000308600">
    <property type="component" value="Unassembled WGS sequence"/>
</dbReference>
<gene>
    <name evidence="1" type="ORF">BDN72DRAFT_903517</name>
</gene>
<name>A0ACD3A929_9AGAR</name>
<keyword evidence="2" id="KW-1185">Reference proteome</keyword>